<dbReference type="AlphaFoldDB" id="A0A6G1QKE3"/>
<keyword evidence="2" id="KW-1185">Reference proteome</keyword>
<protein>
    <submittedName>
        <fullName evidence="1">Uncharacterized protein</fullName>
    </submittedName>
</protein>
<accession>A0A6G1QKE3</accession>
<reference evidence="1 2" key="1">
    <citation type="submission" date="2019-02" db="EMBL/GenBank/DDBJ databases">
        <title>Opniocepnalus argus genome.</title>
        <authorList>
            <person name="Zhou C."/>
            <person name="Xiao S."/>
        </authorList>
    </citation>
    <scope>NUCLEOTIDE SEQUENCE [LARGE SCALE GENOMIC DNA]</scope>
    <source>
        <strain evidence="1">OARG1902GOOAL</strain>
        <tissue evidence="1">Muscle</tissue>
    </source>
</reference>
<reference evidence="2" key="2">
    <citation type="submission" date="2019-02" db="EMBL/GenBank/DDBJ databases">
        <title>Opniocepnalus argus Var Kimnra genome.</title>
        <authorList>
            <person name="Zhou C."/>
            <person name="Xiao S."/>
        </authorList>
    </citation>
    <scope>NUCLEOTIDE SEQUENCE [LARGE SCALE GENOMIC DNA]</scope>
</reference>
<name>A0A6G1QKE3_CHAAH</name>
<proteinExistence type="predicted"/>
<evidence type="ECO:0000313" key="2">
    <source>
        <dbReference type="Proteomes" id="UP000503349"/>
    </source>
</evidence>
<organism evidence="1 2">
    <name type="scientific">Channa argus</name>
    <name type="common">Northern snakehead</name>
    <name type="synonym">Ophicephalus argus</name>
    <dbReference type="NCBI Taxonomy" id="215402"/>
    <lineage>
        <taxon>Eukaryota</taxon>
        <taxon>Metazoa</taxon>
        <taxon>Chordata</taxon>
        <taxon>Craniata</taxon>
        <taxon>Vertebrata</taxon>
        <taxon>Euteleostomi</taxon>
        <taxon>Actinopterygii</taxon>
        <taxon>Neopterygii</taxon>
        <taxon>Teleostei</taxon>
        <taxon>Neoteleostei</taxon>
        <taxon>Acanthomorphata</taxon>
        <taxon>Anabantaria</taxon>
        <taxon>Anabantiformes</taxon>
        <taxon>Channoidei</taxon>
        <taxon>Channidae</taxon>
        <taxon>Channa</taxon>
    </lineage>
</organism>
<dbReference type="Proteomes" id="UP000503349">
    <property type="component" value="Chromosome 18"/>
</dbReference>
<sequence length="61" mass="6411">MTDPEEGVCYITINFTKKTDRKVQGDDDDEGEAVTYSTVKASSSAAAAASTDPSSLYATIS</sequence>
<dbReference type="EMBL" id="CM015729">
    <property type="protein sequence ID" value="KAF3703151.1"/>
    <property type="molecule type" value="Genomic_DNA"/>
</dbReference>
<gene>
    <name evidence="1" type="ORF">EXN66_Car018839</name>
</gene>
<evidence type="ECO:0000313" key="1">
    <source>
        <dbReference type="EMBL" id="KAF3703151.1"/>
    </source>
</evidence>